<proteinExistence type="predicted"/>
<dbReference type="EMBL" id="JAEPWM010000002">
    <property type="protein sequence ID" value="MBK6006129.1"/>
    <property type="molecule type" value="Genomic_DNA"/>
</dbReference>
<dbReference type="Gene3D" id="3.40.50.1000">
    <property type="entry name" value="HAD superfamily/HAD-like"/>
    <property type="match status" value="1"/>
</dbReference>
<gene>
    <name evidence="1" type="ORF">JJB11_08470</name>
</gene>
<dbReference type="Proteomes" id="UP000630528">
    <property type="component" value="Unassembled WGS sequence"/>
</dbReference>
<dbReference type="InterPro" id="IPR036412">
    <property type="entry name" value="HAD-like_sf"/>
</dbReference>
<evidence type="ECO:0000313" key="2">
    <source>
        <dbReference type="Proteomes" id="UP000630528"/>
    </source>
</evidence>
<dbReference type="PANTHER" id="PTHR43611:SF3">
    <property type="entry name" value="FLAVIN MONONUCLEOTIDE HYDROLASE 1, CHLOROPLATIC"/>
    <property type="match status" value="1"/>
</dbReference>
<dbReference type="SFLD" id="SFLDS00003">
    <property type="entry name" value="Haloacid_Dehalogenase"/>
    <property type="match status" value="1"/>
</dbReference>
<dbReference type="SFLD" id="SFLDG01129">
    <property type="entry name" value="C1.5:_HAD__Beta-PGM__Phosphata"/>
    <property type="match status" value="1"/>
</dbReference>
<dbReference type="InterPro" id="IPR023214">
    <property type="entry name" value="HAD_sf"/>
</dbReference>
<dbReference type="Pfam" id="PF00702">
    <property type="entry name" value="Hydrolase"/>
    <property type="match status" value="1"/>
</dbReference>
<name>A0A934TRN2_9BURK</name>
<evidence type="ECO:0000313" key="1">
    <source>
        <dbReference type="EMBL" id="MBK6006129.1"/>
    </source>
</evidence>
<dbReference type="PANTHER" id="PTHR43611">
    <property type="entry name" value="ALPHA-D-GLUCOSE 1-PHOSPHATE PHOSPHATASE"/>
    <property type="match status" value="1"/>
</dbReference>
<dbReference type="InterPro" id="IPR023198">
    <property type="entry name" value="PGP-like_dom2"/>
</dbReference>
<organism evidence="1 2">
    <name type="scientific">Ramlibacter ginsenosidimutans</name>
    <dbReference type="NCBI Taxonomy" id="502333"/>
    <lineage>
        <taxon>Bacteria</taxon>
        <taxon>Pseudomonadati</taxon>
        <taxon>Pseudomonadota</taxon>
        <taxon>Betaproteobacteria</taxon>
        <taxon>Burkholderiales</taxon>
        <taxon>Comamonadaceae</taxon>
        <taxon>Ramlibacter</taxon>
    </lineage>
</organism>
<dbReference type="SUPFAM" id="SSF56784">
    <property type="entry name" value="HAD-like"/>
    <property type="match status" value="1"/>
</dbReference>
<dbReference type="InterPro" id="IPR006439">
    <property type="entry name" value="HAD-SF_hydro_IA"/>
</dbReference>
<sequence length="218" mass="24239">MPDHRPATRAVLFDLGGVLLTIDWERAFATWAPHSRLPAEGLRERFSFDEAFRRHETGHLPDEGYFAHLRHVLELECEPQQVRAGFDAILAGEIEQTVQMLDAIRDRVPCYAISNTNPSHVAQMQRGFPGFLDRFARVFTSHEIGHRKPQPESFEHVLRAIGVPPAEVLLFDDLEPNVEAAAALGLQAVRVTSPDDVRQALVARGLLSADAPAAAPRT</sequence>
<keyword evidence="2" id="KW-1185">Reference proteome</keyword>
<dbReference type="NCBIfam" id="TIGR01509">
    <property type="entry name" value="HAD-SF-IA-v3"/>
    <property type="match status" value="1"/>
</dbReference>
<dbReference type="Gene3D" id="1.10.150.240">
    <property type="entry name" value="Putative phosphatase, domain 2"/>
    <property type="match status" value="1"/>
</dbReference>
<dbReference type="RefSeq" id="WP_201168402.1">
    <property type="nucleotide sequence ID" value="NZ_JAEPWM010000002.1"/>
</dbReference>
<dbReference type="AlphaFoldDB" id="A0A934TRN2"/>
<comment type="caution">
    <text evidence="1">The sequence shown here is derived from an EMBL/GenBank/DDBJ whole genome shotgun (WGS) entry which is preliminary data.</text>
</comment>
<reference evidence="1" key="2">
    <citation type="submission" date="2021-01" db="EMBL/GenBank/DDBJ databases">
        <authorList>
            <person name="Kang M."/>
        </authorList>
    </citation>
    <scope>NUCLEOTIDE SEQUENCE</scope>
    <source>
        <strain evidence="1">KACC 17527</strain>
    </source>
</reference>
<reference evidence="1" key="1">
    <citation type="journal article" date="2012" name="J. Microbiol. Biotechnol.">
        <title>Ramlibacter ginsenosidimutans sp. nov., with ginsenoside-converting activity.</title>
        <authorList>
            <person name="Wang L."/>
            <person name="An D.S."/>
            <person name="Kim S.G."/>
            <person name="Jin F.X."/>
            <person name="Kim S.C."/>
            <person name="Lee S.T."/>
            <person name="Im W.T."/>
        </authorList>
    </citation>
    <scope>NUCLEOTIDE SEQUENCE</scope>
    <source>
        <strain evidence="1">KACC 17527</strain>
    </source>
</reference>
<protein>
    <submittedName>
        <fullName evidence="1">HAD family phosphatase</fullName>
    </submittedName>
</protein>
<dbReference type="CDD" id="cd02603">
    <property type="entry name" value="HAD_sEH-N_like"/>
    <property type="match status" value="1"/>
</dbReference>
<accession>A0A934TRN2</accession>